<evidence type="ECO:0000313" key="2">
    <source>
        <dbReference type="Proteomes" id="UP000265715"/>
    </source>
</evidence>
<comment type="caution">
    <text evidence="1">The sequence shown here is derived from an EMBL/GenBank/DDBJ whole genome shotgun (WGS) entry which is preliminary data.</text>
</comment>
<keyword evidence="2" id="KW-1185">Reference proteome</keyword>
<dbReference type="EMBL" id="QXDL01000206">
    <property type="protein sequence ID" value="RIH81104.1"/>
    <property type="molecule type" value="Genomic_DNA"/>
</dbReference>
<organism evidence="1 2">
    <name type="scientific">Calidithermus terrae</name>
    <dbReference type="NCBI Taxonomy" id="1408545"/>
    <lineage>
        <taxon>Bacteria</taxon>
        <taxon>Thermotogati</taxon>
        <taxon>Deinococcota</taxon>
        <taxon>Deinococci</taxon>
        <taxon>Thermales</taxon>
        <taxon>Thermaceae</taxon>
        <taxon>Calidithermus</taxon>
    </lineage>
</organism>
<proteinExistence type="predicted"/>
<evidence type="ECO:0000313" key="1">
    <source>
        <dbReference type="EMBL" id="RIH81104.1"/>
    </source>
</evidence>
<protein>
    <submittedName>
        <fullName evidence="1">Uncharacterized protein</fullName>
    </submittedName>
</protein>
<reference evidence="1 2" key="1">
    <citation type="submission" date="2018-08" db="EMBL/GenBank/DDBJ databases">
        <title>Meiothermus terrae DSM 26712 genome sequencing project.</title>
        <authorList>
            <person name="Da Costa M.S."/>
            <person name="Albuquerque L."/>
            <person name="Raposo P."/>
            <person name="Froufe H.J.C."/>
            <person name="Barroso C.S."/>
            <person name="Egas C."/>
        </authorList>
    </citation>
    <scope>NUCLEOTIDE SEQUENCE [LARGE SCALE GENOMIC DNA]</scope>
    <source>
        <strain evidence="1 2">DSM 26712</strain>
    </source>
</reference>
<dbReference type="AlphaFoldDB" id="A0A399E8P4"/>
<sequence>MTPNLVDLMQRVQLRSGGRVYFWPAPSPVDGSVYWSCAPFRGGAMVPVPTDRGAYVAVGADPAQALERLAERWGVGGGA</sequence>
<accession>A0A399E8P4</accession>
<name>A0A399E8P4_9DEIN</name>
<gene>
    <name evidence="1" type="ORF">Mterra_03387</name>
</gene>
<dbReference type="Proteomes" id="UP000265715">
    <property type="component" value="Unassembled WGS sequence"/>
</dbReference>